<dbReference type="Proteomes" id="UP001199469">
    <property type="component" value="Unassembled WGS sequence"/>
</dbReference>
<dbReference type="RefSeq" id="WP_230738474.1">
    <property type="nucleotide sequence ID" value="NZ_JAJNDB010000006.1"/>
</dbReference>
<organism evidence="2 3">
    <name type="scientific">Actinomycetospora endophytica</name>
    <dbReference type="NCBI Taxonomy" id="2291215"/>
    <lineage>
        <taxon>Bacteria</taxon>
        <taxon>Bacillati</taxon>
        <taxon>Actinomycetota</taxon>
        <taxon>Actinomycetes</taxon>
        <taxon>Pseudonocardiales</taxon>
        <taxon>Pseudonocardiaceae</taxon>
        <taxon>Actinomycetospora</taxon>
    </lineage>
</organism>
<proteinExistence type="predicted"/>
<evidence type="ECO:0008006" key="4">
    <source>
        <dbReference type="Google" id="ProtNLM"/>
    </source>
</evidence>
<sequence>MTDPAAWSDFSVATAGAAAALTGLLFVALSINLTAVLASTHTTARAASTLVLLASPVFLALALLAPWGSSTTLGVVLVVLAVIIGGSLGVMLPRPIPEVPLPAWIATTVLPPVVLTAGALLAGIGVLADGLGGLIWLAPGIGFALFGGLVGAWVLLVEILR</sequence>
<protein>
    <recommendedName>
        <fullName evidence="4">Modulator of FtsH protease</fullName>
    </recommendedName>
</protein>
<evidence type="ECO:0000256" key="1">
    <source>
        <dbReference type="SAM" id="Phobius"/>
    </source>
</evidence>
<feature type="transmembrane region" description="Helical" evidence="1">
    <location>
        <begin position="134"/>
        <end position="156"/>
    </location>
</feature>
<evidence type="ECO:0000313" key="3">
    <source>
        <dbReference type="Proteomes" id="UP001199469"/>
    </source>
</evidence>
<reference evidence="2 3" key="1">
    <citation type="submission" date="2021-11" db="EMBL/GenBank/DDBJ databases">
        <title>Draft genome sequence of Actinomycetospora sp. SF1 isolated from the rhizosphere soil.</title>
        <authorList>
            <person name="Duangmal K."/>
            <person name="Chantavorakit T."/>
        </authorList>
    </citation>
    <scope>NUCLEOTIDE SEQUENCE [LARGE SCALE GENOMIC DNA]</scope>
    <source>
        <strain evidence="2 3">TBRC 5722</strain>
    </source>
</reference>
<evidence type="ECO:0000313" key="2">
    <source>
        <dbReference type="EMBL" id="MCD2196597.1"/>
    </source>
</evidence>
<keyword evidence="3" id="KW-1185">Reference proteome</keyword>
<comment type="caution">
    <text evidence="2">The sequence shown here is derived from an EMBL/GenBank/DDBJ whole genome shotgun (WGS) entry which is preliminary data.</text>
</comment>
<feature type="transmembrane region" description="Helical" evidence="1">
    <location>
        <begin position="12"/>
        <end position="38"/>
    </location>
</feature>
<feature type="transmembrane region" description="Helical" evidence="1">
    <location>
        <begin position="104"/>
        <end position="128"/>
    </location>
</feature>
<feature type="transmembrane region" description="Helical" evidence="1">
    <location>
        <begin position="73"/>
        <end position="92"/>
    </location>
</feature>
<keyword evidence="1" id="KW-0472">Membrane</keyword>
<keyword evidence="1" id="KW-1133">Transmembrane helix</keyword>
<gene>
    <name evidence="2" type="ORF">LQ327_24805</name>
</gene>
<dbReference type="EMBL" id="JAJNDB010000006">
    <property type="protein sequence ID" value="MCD2196597.1"/>
    <property type="molecule type" value="Genomic_DNA"/>
</dbReference>
<name>A0ABS8PF74_9PSEU</name>
<keyword evidence="1" id="KW-0812">Transmembrane</keyword>
<accession>A0ABS8PF74</accession>
<feature type="transmembrane region" description="Helical" evidence="1">
    <location>
        <begin position="50"/>
        <end position="67"/>
    </location>
</feature>